<keyword evidence="2" id="KW-1003">Cell membrane</keyword>
<feature type="transmembrane region" description="Helical" evidence="6">
    <location>
        <begin position="100"/>
        <end position="119"/>
    </location>
</feature>
<evidence type="ECO:0000256" key="4">
    <source>
        <dbReference type="ARBA" id="ARBA00022989"/>
    </source>
</evidence>
<evidence type="ECO:0000313" key="8">
    <source>
        <dbReference type="Proteomes" id="UP000637359"/>
    </source>
</evidence>
<accession>A0A923L874</accession>
<evidence type="ECO:0000256" key="6">
    <source>
        <dbReference type="SAM" id="Phobius"/>
    </source>
</evidence>
<dbReference type="PANTHER" id="PTHR33545">
    <property type="entry name" value="UPF0750 MEMBRANE PROTEIN YITT-RELATED"/>
    <property type="match status" value="1"/>
</dbReference>
<protein>
    <submittedName>
        <fullName evidence="7">YitT family protein</fullName>
    </submittedName>
</protein>
<dbReference type="EMBL" id="JACOOL010000013">
    <property type="protein sequence ID" value="MBC5638263.1"/>
    <property type="molecule type" value="Genomic_DNA"/>
</dbReference>
<proteinExistence type="predicted"/>
<feature type="transmembrane region" description="Helical" evidence="6">
    <location>
        <begin position="44"/>
        <end position="63"/>
    </location>
</feature>
<evidence type="ECO:0000256" key="5">
    <source>
        <dbReference type="ARBA" id="ARBA00023136"/>
    </source>
</evidence>
<dbReference type="Pfam" id="PF02588">
    <property type="entry name" value="YitT_membrane"/>
    <property type="match status" value="1"/>
</dbReference>
<dbReference type="PANTHER" id="PTHR33545:SF5">
    <property type="entry name" value="UPF0750 MEMBRANE PROTEIN YITT"/>
    <property type="match status" value="1"/>
</dbReference>
<dbReference type="GO" id="GO:0005886">
    <property type="term" value="C:plasma membrane"/>
    <property type="evidence" value="ECO:0007669"/>
    <property type="project" value="UniProtKB-SubCell"/>
</dbReference>
<comment type="caution">
    <text evidence="7">The sequence shown here is derived from an EMBL/GenBank/DDBJ whole genome shotgun (WGS) entry which is preliminary data.</text>
</comment>
<dbReference type="AlphaFoldDB" id="A0A923L874"/>
<evidence type="ECO:0000256" key="1">
    <source>
        <dbReference type="ARBA" id="ARBA00004651"/>
    </source>
</evidence>
<sequence>MIQKALAVIIGSLFIAIGINFFAIPHHLLDGGMIGLGLIGKYAFDFPPGLTIIILSFPLYIIAFYYNRDYFYNGVHGLLVSSFLIDFFRSFPPDSSTPIWVSSICAGIMIGIGISIMLINNISTGGSDLLALIVANITTINVGLIILLIDSLVILFGSIVIPETKIFYSAIVVTVGGCTTFIVTSYFKPKKTATKDK</sequence>
<dbReference type="Proteomes" id="UP000637359">
    <property type="component" value="Unassembled WGS sequence"/>
</dbReference>
<feature type="transmembrane region" description="Helical" evidence="6">
    <location>
        <begin position="70"/>
        <end position="88"/>
    </location>
</feature>
<dbReference type="InterPro" id="IPR003740">
    <property type="entry name" value="YitT"/>
</dbReference>
<gene>
    <name evidence="7" type="ORF">H8S33_15810</name>
</gene>
<evidence type="ECO:0000313" key="7">
    <source>
        <dbReference type="EMBL" id="MBC5638263.1"/>
    </source>
</evidence>
<name>A0A923L874_9BACI</name>
<feature type="transmembrane region" description="Helical" evidence="6">
    <location>
        <begin position="5"/>
        <end position="24"/>
    </location>
</feature>
<keyword evidence="4 6" id="KW-1133">Transmembrane helix</keyword>
<evidence type="ECO:0000256" key="3">
    <source>
        <dbReference type="ARBA" id="ARBA00022692"/>
    </source>
</evidence>
<keyword evidence="3 6" id="KW-0812">Transmembrane</keyword>
<reference evidence="7" key="1">
    <citation type="submission" date="2020-08" db="EMBL/GenBank/DDBJ databases">
        <title>Genome public.</title>
        <authorList>
            <person name="Liu C."/>
            <person name="Sun Q."/>
        </authorList>
    </citation>
    <scope>NUCLEOTIDE SEQUENCE</scope>
    <source>
        <strain evidence="7">BX22</strain>
    </source>
</reference>
<keyword evidence="5 6" id="KW-0472">Membrane</keyword>
<dbReference type="RefSeq" id="WP_186870967.1">
    <property type="nucleotide sequence ID" value="NZ_JACOOL010000013.1"/>
</dbReference>
<keyword evidence="8" id="KW-1185">Reference proteome</keyword>
<feature type="transmembrane region" description="Helical" evidence="6">
    <location>
        <begin position="131"/>
        <end position="160"/>
    </location>
</feature>
<organism evidence="7 8">
    <name type="scientific">Ornithinibacillus hominis</name>
    <dbReference type="NCBI Taxonomy" id="2763055"/>
    <lineage>
        <taxon>Bacteria</taxon>
        <taxon>Bacillati</taxon>
        <taxon>Bacillota</taxon>
        <taxon>Bacilli</taxon>
        <taxon>Bacillales</taxon>
        <taxon>Bacillaceae</taxon>
        <taxon>Ornithinibacillus</taxon>
    </lineage>
</organism>
<comment type="subcellular location">
    <subcellularLocation>
        <location evidence="1">Cell membrane</location>
        <topology evidence="1">Multi-pass membrane protein</topology>
    </subcellularLocation>
</comment>
<evidence type="ECO:0000256" key="2">
    <source>
        <dbReference type="ARBA" id="ARBA00022475"/>
    </source>
</evidence>
<feature type="transmembrane region" description="Helical" evidence="6">
    <location>
        <begin position="166"/>
        <end position="187"/>
    </location>
</feature>
<dbReference type="InterPro" id="IPR051461">
    <property type="entry name" value="UPF0750_membrane"/>
</dbReference>